<keyword evidence="1" id="KW-0732">Signal</keyword>
<sequence length="475" mass="50251">MMASKFCALCLLVACRHTLAAYSVVDTAQSKCFGVQDAMTCPASGAFFGQDAQYNGLQPSYTDNIDGTVTDANTGLMWQKDPGSKMQYADAVAAAGSFTLAGHSDWRVPSIKELYSLILFSGRDVSGVQSTDASALTPFIDSSFGFQYGNVTAGERVIDSQWVTSNVYVSTVMNQQECFFGVNFADGRIKCYPTSSNADPASPSGNSPGGGCTEGSGPCAAGACPDGPPPDGLCPDGSKPPPPSRRLASLGYFAIYVRGPAYGENQFAKIENANNSSSSVISDAATNLTWMLEDSGQGLSWQEALAYCESSSHAGLTDWRLPNAHELHTIVDYSRSPDTTSSAAIDPLFAVSSLTNEAGQTDYPFYWTSTTHATEGPVEGGYAVYIGFGRCLGKMNDQWIDVHGAGCQRSDPKTGDATSYPDGHGPQGDAVRIQNHVRCVRTGTLSSSTDPISMSRAGEARFWGFLAALLPLSGF</sequence>
<feature type="signal peptide" evidence="1">
    <location>
        <begin position="1"/>
        <end position="20"/>
    </location>
</feature>
<dbReference type="EMBL" id="CAXAMN010002814">
    <property type="protein sequence ID" value="CAK9001448.1"/>
    <property type="molecule type" value="Genomic_DNA"/>
</dbReference>
<gene>
    <name evidence="3" type="ORF">CCMP2556_LOCUS6472</name>
</gene>
<dbReference type="Pfam" id="PF07603">
    <property type="entry name" value="Lcl_C"/>
    <property type="match status" value="2"/>
</dbReference>
<feature type="chain" id="PRO_5046890527" description="Lcl C-terminal domain-containing protein" evidence="1">
    <location>
        <begin position="21"/>
        <end position="475"/>
    </location>
</feature>
<dbReference type="PANTHER" id="PTHR35812">
    <property type="entry name" value="LIPOPROTEIN"/>
    <property type="match status" value="1"/>
</dbReference>
<evidence type="ECO:0000313" key="3">
    <source>
        <dbReference type="EMBL" id="CAK9001448.1"/>
    </source>
</evidence>
<protein>
    <recommendedName>
        <fullName evidence="2">Lcl C-terminal domain-containing protein</fullName>
    </recommendedName>
</protein>
<name>A0ABP0IJC4_9DINO</name>
<feature type="domain" description="Lcl C-terminal" evidence="2">
    <location>
        <begin position="67"/>
        <end position="196"/>
    </location>
</feature>
<keyword evidence="4" id="KW-1185">Reference proteome</keyword>
<dbReference type="InterPro" id="IPR011460">
    <property type="entry name" value="Lcl_C"/>
</dbReference>
<proteinExistence type="predicted"/>
<feature type="domain" description="Lcl C-terminal" evidence="2">
    <location>
        <begin position="280"/>
        <end position="390"/>
    </location>
</feature>
<organism evidence="3 4">
    <name type="scientific">Durusdinium trenchii</name>
    <dbReference type="NCBI Taxonomy" id="1381693"/>
    <lineage>
        <taxon>Eukaryota</taxon>
        <taxon>Sar</taxon>
        <taxon>Alveolata</taxon>
        <taxon>Dinophyceae</taxon>
        <taxon>Suessiales</taxon>
        <taxon>Symbiodiniaceae</taxon>
        <taxon>Durusdinium</taxon>
    </lineage>
</organism>
<dbReference type="PANTHER" id="PTHR35812:SF1">
    <property type="entry name" value="LIPOPROTEIN"/>
    <property type="match status" value="1"/>
</dbReference>
<evidence type="ECO:0000313" key="4">
    <source>
        <dbReference type="Proteomes" id="UP001642484"/>
    </source>
</evidence>
<dbReference type="Proteomes" id="UP001642484">
    <property type="component" value="Unassembled WGS sequence"/>
</dbReference>
<reference evidence="3 4" key="1">
    <citation type="submission" date="2024-02" db="EMBL/GenBank/DDBJ databases">
        <authorList>
            <person name="Chen Y."/>
            <person name="Shah S."/>
            <person name="Dougan E. K."/>
            <person name="Thang M."/>
            <person name="Chan C."/>
        </authorList>
    </citation>
    <scope>NUCLEOTIDE SEQUENCE [LARGE SCALE GENOMIC DNA]</scope>
</reference>
<accession>A0ABP0IJC4</accession>
<evidence type="ECO:0000259" key="2">
    <source>
        <dbReference type="Pfam" id="PF07603"/>
    </source>
</evidence>
<evidence type="ECO:0000256" key="1">
    <source>
        <dbReference type="SAM" id="SignalP"/>
    </source>
</evidence>
<comment type="caution">
    <text evidence="3">The sequence shown here is derived from an EMBL/GenBank/DDBJ whole genome shotgun (WGS) entry which is preliminary data.</text>
</comment>